<dbReference type="Proteomes" id="UP000244792">
    <property type="component" value="Chromosome"/>
</dbReference>
<dbReference type="InterPro" id="IPR036021">
    <property type="entry name" value="Tungsten_al_ferr_oxy-like_C"/>
</dbReference>
<protein>
    <submittedName>
        <fullName evidence="10">Tungsten-dependent aldehyde:ferredoxin oxidoreductase</fullName>
    </submittedName>
</protein>
<dbReference type="InterPro" id="IPR013983">
    <property type="entry name" value="Ald_Fedxn_OxRdtase_N"/>
</dbReference>
<keyword evidence="6" id="KW-0408">Iron</keyword>
<dbReference type="Gene3D" id="1.10.569.10">
    <property type="entry name" value="Aldehyde Ferredoxin Oxidoreductase Protein, subunit A, domain 2"/>
    <property type="match status" value="1"/>
</dbReference>
<evidence type="ECO:0000256" key="3">
    <source>
        <dbReference type="ARBA" id="ARBA00022485"/>
    </source>
</evidence>
<dbReference type="GO" id="GO:0046872">
    <property type="term" value="F:metal ion binding"/>
    <property type="evidence" value="ECO:0007669"/>
    <property type="project" value="UniProtKB-KW"/>
</dbReference>
<dbReference type="PANTHER" id="PTHR30038">
    <property type="entry name" value="ALDEHYDE FERREDOXIN OXIDOREDUCTASE"/>
    <property type="match status" value="1"/>
</dbReference>
<dbReference type="SUPFAM" id="SSF48310">
    <property type="entry name" value="Aldehyde ferredoxin oxidoreductase, C-terminal domains"/>
    <property type="match status" value="1"/>
</dbReference>
<dbReference type="RefSeq" id="WP_108309077.1">
    <property type="nucleotide sequence ID" value="NZ_CP020921.1"/>
</dbReference>
<dbReference type="InterPro" id="IPR036503">
    <property type="entry name" value="Ald_Fedxn_OxRdtase_N_sf"/>
</dbReference>
<feature type="domain" description="Aldehyde ferredoxin oxidoreductase N-terminal" evidence="9">
    <location>
        <begin position="4"/>
        <end position="207"/>
    </location>
</feature>
<dbReference type="GO" id="GO:0016625">
    <property type="term" value="F:oxidoreductase activity, acting on the aldehyde or oxo group of donors, iron-sulfur protein as acceptor"/>
    <property type="evidence" value="ECO:0007669"/>
    <property type="project" value="InterPro"/>
</dbReference>
<proteinExistence type="inferred from homology"/>
<keyword evidence="7" id="KW-0411">Iron-sulfur</keyword>
<comment type="cofactor">
    <cofactor evidence="8">
        <name>tungstopterin</name>
        <dbReference type="ChEBI" id="CHEBI:30402"/>
    </cofactor>
</comment>
<evidence type="ECO:0000256" key="2">
    <source>
        <dbReference type="ARBA" id="ARBA00011032"/>
    </source>
</evidence>
<keyword evidence="11" id="KW-1185">Reference proteome</keyword>
<evidence type="ECO:0000256" key="4">
    <source>
        <dbReference type="ARBA" id="ARBA00022723"/>
    </source>
</evidence>
<dbReference type="Gene3D" id="3.60.9.10">
    <property type="entry name" value="Aldehyde ferredoxin oxidoreductase, N-terminal domain"/>
    <property type="match status" value="1"/>
</dbReference>
<evidence type="ECO:0000256" key="1">
    <source>
        <dbReference type="ARBA" id="ARBA00001966"/>
    </source>
</evidence>
<dbReference type="InterPro" id="IPR013984">
    <property type="entry name" value="Ald_Fedxn_OxRdtase_dom2"/>
</dbReference>
<dbReference type="Gene3D" id="1.10.599.10">
    <property type="entry name" value="Aldehyde Ferredoxin Oxidoreductase Protein, subunit A, domain 3"/>
    <property type="match status" value="1"/>
</dbReference>
<dbReference type="GO" id="GO:0009055">
    <property type="term" value="F:electron transfer activity"/>
    <property type="evidence" value="ECO:0007669"/>
    <property type="project" value="InterPro"/>
</dbReference>
<keyword evidence="4" id="KW-0479">Metal-binding</keyword>
<evidence type="ECO:0000256" key="5">
    <source>
        <dbReference type="ARBA" id="ARBA00023002"/>
    </source>
</evidence>
<evidence type="ECO:0000256" key="7">
    <source>
        <dbReference type="ARBA" id="ARBA00023014"/>
    </source>
</evidence>
<keyword evidence="5" id="KW-0560">Oxidoreductase</keyword>
<organism evidence="10 11">
    <name type="scientific">Thermodesulfobium acidiphilum</name>
    <dbReference type="NCBI Taxonomy" id="1794699"/>
    <lineage>
        <taxon>Bacteria</taxon>
        <taxon>Pseudomonadati</taxon>
        <taxon>Thermodesulfobiota</taxon>
        <taxon>Thermodesulfobiia</taxon>
        <taxon>Thermodesulfobiales</taxon>
        <taxon>Thermodesulfobiaceae</taxon>
        <taxon>Thermodesulfobium</taxon>
    </lineage>
</organism>
<dbReference type="KEGG" id="taci:TDSAC_0906"/>
<dbReference type="InterPro" id="IPR051919">
    <property type="entry name" value="W-dependent_AOR"/>
</dbReference>
<dbReference type="OrthoDB" id="9763894at2"/>
<dbReference type="SUPFAM" id="SSF56228">
    <property type="entry name" value="Aldehyde ferredoxin oxidoreductase, N-terminal domain"/>
    <property type="match status" value="1"/>
</dbReference>
<dbReference type="GO" id="GO:0051539">
    <property type="term" value="F:4 iron, 4 sulfur cluster binding"/>
    <property type="evidence" value="ECO:0007669"/>
    <property type="project" value="UniProtKB-KW"/>
</dbReference>
<dbReference type="AlphaFoldDB" id="A0A2R4W0D4"/>
<gene>
    <name evidence="10" type="ORF">TDSAC_0906</name>
</gene>
<keyword evidence="3" id="KW-0004">4Fe-4S</keyword>
<dbReference type="Pfam" id="PF01314">
    <property type="entry name" value="AFOR_C"/>
    <property type="match status" value="1"/>
</dbReference>
<dbReference type="PANTHER" id="PTHR30038:SF7">
    <property type="entry name" value="TUNGSTEN-CONTAINING GLYCERALDEHYDE-3-PHOSPHATE:FERREDOXIN OXIDOREDUCTASE"/>
    <property type="match status" value="1"/>
</dbReference>
<comment type="cofactor">
    <cofactor evidence="1">
        <name>[4Fe-4S] cluster</name>
        <dbReference type="ChEBI" id="CHEBI:49883"/>
    </cofactor>
</comment>
<evidence type="ECO:0000313" key="10">
    <source>
        <dbReference type="EMBL" id="AWB10263.1"/>
    </source>
</evidence>
<dbReference type="InterPro" id="IPR013985">
    <property type="entry name" value="Ald_Fedxn_OxRdtase_dom3"/>
</dbReference>
<evidence type="ECO:0000259" key="9">
    <source>
        <dbReference type="SMART" id="SM00790"/>
    </source>
</evidence>
<name>A0A2R4W0D4_THEAF</name>
<dbReference type="Pfam" id="PF02730">
    <property type="entry name" value="AFOR_N"/>
    <property type="match status" value="1"/>
</dbReference>
<dbReference type="SMART" id="SM00790">
    <property type="entry name" value="AFOR_N"/>
    <property type="match status" value="1"/>
</dbReference>
<evidence type="ECO:0000256" key="8">
    <source>
        <dbReference type="ARBA" id="ARBA00049934"/>
    </source>
</evidence>
<evidence type="ECO:0000313" key="11">
    <source>
        <dbReference type="Proteomes" id="UP000244792"/>
    </source>
</evidence>
<reference evidence="10 11" key="1">
    <citation type="submission" date="2017-04" db="EMBL/GenBank/DDBJ databases">
        <title>Genomic insights into metabolism of Thermodesulfobium acidiphilum.</title>
        <authorList>
            <person name="Toshchakov S.V."/>
            <person name="Frolov E.N."/>
            <person name="Kublanov I.V."/>
            <person name="Samarov N.I."/>
            <person name="Novikov A."/>
            <person name="Lebedinsky A.V."/>
            <person name="Bonch-Osmolovskaya E.A."/>
            <person name="Chernyh N.A."/>
        </authorList>
    </citation>
    <scope>NUCLEOTIDE SEQUENCE [LARGE SCALE GENOMIC DNA]</scope>
    <source>
        <strain evidence="10 11">3127-1</strain>
    </source>
</reference>
<dbReference type="EMBL" id="CP020921">
    <property type="protein sequence ID" value="AWB10263.1"/>
    <property type="molecule type" value="Genomic_DNA"/>
</dbReference>
<comment type="similarity">
    <text evidence="2">Belongs to the AOR/FOR family.</text>
</comment>
<accession>A0A2R4W0D4</accession>
<sequence length="613" mass="67774">MFGNNGKIAFVDLSKRKITLKHFNKDFYKKFLGGSGIGAYFINNFVKKETDPLSEKNVIVIASGPWQAGMLPGCGKISVMCRSPLTGTFSDTSAGSNFSVHLKSAGLDAIVIQNKSDKPIYLYVSQGDIEILDADSLWGLDTYQTHEMLVEKHKGKNISTITIGQAGESLVKFACVVSNAHGFGGRGGAGAVMGSKNLKAIVVAQGEMCNVYDSINLSKFRRDLFEKLKKANVFNGEGTPAVMAAIERLGDVPIHHWLKDEWEEGAKALAAPRYTEYLNAKSRYCFGCVIGCHRYVESPTGYKGIGPEYETLALYGTNLDIKDLDAVCIANDLSNRYGIDTITMGNLIATVIEGYEAGYIKQSDIGFVPKWGDTETLINLINLTCQKRGIGKIISEGSKYLINTFNMPESFNVSVKNLDIPAHDPRAFYSLSINYATGNRGACHQRGASHVGERAGVLNQFGTEIKTLLDSMENKELLAIRAQDLSCLLNSLTICFFHLFGNLTADDIVNGVNLVTGWNTNIEELMETSERIFILQRMINNNYGFGRTDDTLPERFFKAAETGPRKGKAVYDFEKHLVNYYKLRGLDENGKILPETIKRLELDKLDMNHFCTD</sequence>
<evidence type="ECO:0000256" key="6">
    <source>
        <dbReference type="ARBA" id="ARBA00023004"/>
    </source>
</evidence>
<dbReference type="InterPro" id="IPR001203">
    <property type="entry name" value="OxRdtase_Ald_Fedxn_C"/>
</dbReference>